<evidence type="ECO:0000256" key="4">
    <source>
        <dbReference type="ARBA" id="ARBA00035256"/>
    </source>
</evidence>
<evidence type="ECO:0000256" key="2">
    <source>
        <dbReference type="ARBA" id="ARBA00022980"/>
    </source>
</evidence>
<dbReference type="GO" id="GO:0006412">
    <property type="term" value="P:translation"/>
    <property type="evidence" value="ECO:0007669"/>
    <property type="project" value="UniProtKB-UniRule"/>
</dbReference>
<dbReference type="GO" id="GO:0003735">
    <property type="term" value="F:structural constituent of ribosome"/>
    <property type="evidence" value="ECO:0007669"/>
    <property type="project" value="InterPro"/>
</dbReference>
<reference evidence="7 8" key="1">
    <citation type="journal article" date="2016" name="Nat. Commun.">
        <title>Thousands of microbial genomes shed light on interconnected biogeochemical processes in an aquifer system.</title>
        <authorList>
            <person name="Anantharaman K."/>
            <person name="Brown C.T."/>
            <person name="Hug L.A."/>
            <person name="Sharon I."/>
            <person name="Castelle C.J."/>
            <person name="Probst A.J."/>
            <person name="Thomas B.C."/>
            <person name="Singh A."/>
            <person name="Wilkins M.J."/>
            <person name="Karaoz U."/>
            <person name="Brodie E.L."/>
            <person name="Williams K.H."/>
            <person name="Hubbard S.S."/>
            <person name="Banfield J.F."/>
        </authorList>
    </citation>
    <scope>NUCLEOTIDE SEQUENCE [LARGE SCALE GENOMIC DNA]</scope>
</reference>
<name>A0A1G2BD47_9BACT</name>
<evidence type="ECO:0000256" key="6">
    <source>
        <dbReference type="RuleBase" id="RU003631"/>
    </source>
</evidence>
<dbReference type="EMBL" id="MHKI01000011">
    <property type="protein sequence ID" value="OGY87153.1"/>
    <property type="molecule type" value="Genomic_DNA"/>
</dbReference>
<protein>
    <recommendedName>
        <fullName evidence="4 5">Small ribosomal subunit protein uS2</fullName>
    </recommendedName>
</protein>
<evidence type="ECO:0000256" key="5">
    <source>
        <dbReference type="HAMAP-Rule" id="MF_00291"/>
    </source>
</evidence>
<dbReference type="InterPro" id="IPR018130">
    <property type="entry name" value="Ribosomal_uS2_CS"/>
</dbReference>
<dbReference type="InterPro" id="IPR001865">
    <property type="entry name" value="Ribosomal_uS2"/>
</dbReference>
<dbReference type="PROSITE" id="PS00962">
    <property type="entry name" value="RIBOSOMAL_S2_1"/>
    <property type="match status" value="1"/>
</dbReference>
<sequence>MNIKTPSLLAMLKAGVHFGHKNSKWHPNMEPYIFTTKNSVHIINLEATQKKLEEALKVLADLASQNKTILFVGTKSQATSLVEKYAILCDMPYVVNRWLGGLLTNFSHVAQVPQKLTRLKKDRESGELKKYTKKEQLEFDREIERLDYLVGGIETMTKKPDMVFLVDLVKEKTALREAQQMGIPVTALCDTNTDPRAVDYPIPGNDDATKSIELMMQAVAEAVNEGKKNPQVEEKITK</sequence>
<dbReference type="PRINTS" id="PR00395">
    <property type="entry name" value="RIBOSOMALS2"/>
</dbReference>
<accession>A0A1G2BD47</accession>
<dbReference type="SUPFAM" id="SSF52313">
    <property type="entry name" value="Ribosomal protein S2"/>
    <property type="match status" value="1"/>
</dbReference>
<keyword evidence="2 5" id="KW-0689">Ribosomal protein</keyword>
<evidence type="ECO:0000313" key="8">
    <source>
        <dbReference type="Proteomes" id="UP000176420"/>
    </source>
</evidence>
<dbReference type="Pfam" id="PF00318">
    <property type="entry name" value="Ribosomal_S2"/>
    <property type="match status" value="1"/>
</dbReference>
<dbReference type="Gene3D" id="3.40.50.10490">
    <property type="entry name" value="Glucose-6-phosphate isomerase like protein, domain 1"/>
    <property type="match status" value="1"/>
</dbReference>
<evidence type="ECO:0000256" key="3">
    <source>
        <dbReference type="ARBA" id="ARBA00023274"/>
    </source>
</evidence>
<comment type="caution">
    <text evidence="7">The sequence shown here is derived from an EMBL/GenBank/DDBJ whole genome shotgun (WGS) entry which is preliminary data.</text>
</comment>
<evidence type="ECO:0000313" key="7">
    <source>
        <dbReference type="EMBL" id="OGY87153.1"/>
    </source>
</evidence>
<proteinExistence type="inferred from homology"/>
<gene>
    <name evidence="5" type="primary">rpsB</name>
    <name evidence="7" type="ORF">A2319_02675</name>
</gene>
<keyword evidence="3 5" id="KW-0687">Ribonucleoprotein</keyword>
<evidence type="ECO:0000256" key="1">
    <source>
        <dbReference type="ARBA" id="ARBA00006242"/>
    </source>
</evidence>
<dbReference type="Gene3D" id="1.10.287.610">
    <property type="entry name" value="Helix hairpin bin"/>
    <property type="match status" value="1"/>
</dbReference>
<comment type="similarity">
    <text evidence="1 5 6">Belongs to the universal ribosomal protein uS2 family.</text>
</comment>
<dbReference type="GO" id="GO:0022627">
    <property type="term" value="C:cytosolic small ribosomal subunit"/>
    <property type="evidence" value="ECO:0007669"/>
    <property type="project" value="TreeGrafter"/>
</dbReference>
<dbReference type="PANTHER" id="PTHR12534">
    <property type="entry name" value="30S RIBOSOMAL PROTEIN S2 PROKARYOTIC AND ORGANELLAR"/>
    <property type="match status" value="1"/>
</dbReference>
<dbReference type="NCBIfam" id="TIGR01011">
    <property type="entry name" value="rpsB_bact"/>
    <property type="match status" value="1"/>
</dbReference>
<dbReference type="InterPro" id="IPR005706">
    <property type="entry name" value="Ribosomal_uS2_bac/mit/plastid"/>
</dbReference>
<dbReference type="CDD" id="cd01425">
    <property type="entry name" value="RPS2"/>
    <property type="match status" value="1"/>
</dbReference>
<dbReference type="PANTHER" id="PTHR12534:SF0">
    <property type="entry name" value="SMALL RIBOSOMAL SUBUNIT PROTEIN US2M"/>
    <property type="match status" value="1"/>
</dbReference>
<dbReference type="PROSITE" id="PS00963">
    <property type="entry name" value="RIBOSOMAL_S2_2"/>
    <property type="match status" value="1"/>
</dbReference>
<dbReference type="AlphaFoldDB" id="A0A1G2BD47"/>
<dbReference type="Proteomes" id="UP000176420">
    <property type="component" value="Unassembled WGS sequence"/>
</dbReference>
<organism evidence="7 8">
    <name type="scientific">Candidatus Kerfeldbacteria bacterium RIFOXYB2_FULL_38_14</name>
    <dbReference type="NCBI Taxonomy" id="1798547"/>
    <lineage>
        <taxon>Bacteria</taxon>
        <taxon>Candidatus Kerfeldiibacteriota</taxon>
    </lineage>
</organism>
<dbReference type="InterPro" id="IPR023591">
    <property type="entry name" value="Ribosomal_uS2_flav_dom_sf"/>
</dbReference>
<dbReference type="HAMAP" id="MF_00291_B">
    <property type="entry name" value="Ribosomal_uS2_B"/>
    <property type="match status" value="1"/>
</dbReference>